<sequence length="723" mass="80435">MRRKIKYFFGFILGSFFLIHSIASVYGAEVYNVNGKNVYYNYPPITIVINGEKQSPPMKPLMFDDRVFVPVRFVSEKMGAKVDYDNTKVTITYMGDKITLYFYKDTAYINDKPIKLDASVKLINYGYTYVPLRFIGEALKNDVNWDGKTKTVYITSKEQKISMDVVVNGDRVNVRTGPDTKYDVITTVSKGEVLKALAKLGDWYKVQLKDNKAGWIAGWLVIPKDQAQQSSQNPPKEENSPNTTSSQQKDASLPKYYTVEDIKFNKQGDLKQVVISTNSSAYKVTKDSAKSAILVNLDNTVLKESFPAMTLDDDVVRGIIPSQVSSTAVQIAITLNKDANYDLVTQNGKLIINIIPSVQNVQNPLPPADTPKLSLPPLMVSGSVVNIRTGPGTQYDIITQVNRGEILEALNKSGDWYNVRLKDGTVGWISALYVTVYDKAEKKDYVVGADRRTGTTPSRGDIGQALSILPYAGKGVWYSIYTTPPTASDISLFAASNITHIYLEVATSISGFPDKWKAWLDSVLPAAHRAGIKVIAWLYTDLKNPSYDADLTVQVATYVTPSGHTVDAVAADIEELPQKDPVKAAQIVEDYAKKVRSKLPSNVSFIAITFPPQYRPSYPYATMAKYFDAIALMDYWNISNRTYTYDDAKSFVMDSVNIVRTLAGDDVHIEVILQGYAEKGLSLPTLEELRGGIDGAREANAIGYSVYKWNTLTDEHKNLFANY</sequence>
<dbReference type="AlphaFoldDB" id="A0A4R2K565"/>
<name>A0A4R2K565_9THEO</name>
<dbReference type="Pfam" id="PF08239">
    <property type="entry name" value="SH3_3"/>
    <property type="match status" value="2"/>
</dbReference>
<accession>A0A4R2K565</accession>
<feature type="compositionally biased region" description="Polar residues" evidence="1">
    <location>
        <begin position="226"/>
        <end position="250"/>
    </location>
</feature>
<dbReference type="InterPro" id="IPR036582">
    <property type="entry name" value="Mao_N_sf"/>
</dbReference>
<dbReference type="SUPFAM" id="SSF55383">
    <property type="entry name" value="Copper amine oxidase, domain N"/>
    <property type="match status" value="2"/>
</dbReference>
<evidence type="ECO:0000256" key="1">
    <source>
        <dbReference type="SAM" id="MobiDB-lite"/>
    </source>
</evidence>
<dbReference type="EMBL" id="SLWU01000019">
    <property type="protein sequence ID" value="TCO61505.1"/>
    <property type="molecule type" value="Genomic_DNA"/>
</dbReference>
<evidence type="ECO:0000313" key="4">
    <source>
        <dbReference type="Proteomes" id="UP000294886"/>
    </source>
</evidence>
<reference evidence="3 4" key="1">
    <citation type="submission" date="2019-03" db="EMBL/GenBank/DDBJ databases">
        <title>Genomic Encyclopedia of Type Strains, Phase IV (KMG-IV): sequencing the most valuable type-strain genomes for metagenomic binning, comparative biology and taxonomic classification.</title>
        <authorList>
            <person name="Goeker M."/>
        </authorList>
    </citation>
    <scope>NUCLEOTIDE SEQUENCE [LARGE SCALE GENOMIC DNA]</scope>
    <source>
        <strain evidence="3 4">DSM 13054</strain>
    </source>
</reference>
<dbReference type="InterPro" id="IPR017853">
    <property type="entry name" value="GH"/>
</dbReference>
<feature type="domain" description="SH3b" evidence="2">
    <location>
        <begin position="375"/>
        <end position="438"/>
    </location>
</feature>
<feature type="domain" description="SH3b" evidence="2">
    <location>
        <begin position="162"/>
        <end position="225"/>
    </location>
</feature>
<dbReference type="Proteomes" id="UP000294886">
    <property type="component" value="Unassembled WGS sequence"/>
</dbReference>
<dbReference type="InterPro" id="IPR012854">
    <property type="entry name" value="Cu_amine_oxidase-like_N"/>
</dbReference>
<organism evidence="3 4">
    <name type="scientific">Caldanaerobacter subterraneus</name>
    <dbReference type="NCBI Taxonomy" id="911092"/>
    <lineage>
        <taxon>Bacteria</taxon>
        <taxon>Bacillati</taxon>
        <taxon>Bacillota</taxon>
        <taxon>Clostridia</taxon>
        <taxon>Thermoanaerobacterales</taxon>
        <taxon>Thermoanaerobacteraceae</taxon>
        <taxon>Caldanaerobacter</taxon>
    </lineage>
</organism>
<dbReference type="PROSITE" id="PS51781">
    <property type="entry name" value="SH3B"/>
    <property type="match status" value="2"/>
</dbReference>
<gene>
    <name evidence="3" type="ORF">EV203_11922</name>
</gene>
<dbReference type="InterPro" id="IPR003646">
    <property type="entry name" value="SH3-like_bac-type"/>
</dbReference>
<comment type="caution">
    <text evidence="3">The sequence shown here is derived from an EMBL/GenBank/DDBJ whole genome shotgun (WGS) entry which is preliminary data.</text>
</comment>
<dbReference type="Pfam" id="PF07833">
    <property type="entry name" value="Cu_amine_oxidN1"/>
    <property type="match status" value="1"/>
</dbReference>
<dbReference type="PANTHER" id="PTHR34408:SF1">
    <property type="entry name" value="GLYCOSYL HYDROLASE FAMILY 19 DOMAIN-CONTAINING PROTEIN HI_1415"/>
    <property type="match status" value="1"/>
</dbReference>
<dbReference type="SUPFAM" id="SSF51445">
    <property type="entry name" value="(Trans)glycosidases"/>
    <property type="match status" value="1"/>
</dbReference>
<evidence type="ECO:0000313" key="3">
    <source>
        <dbReference type="EMBL" id="TCO61505.1"/>
    </source>
</evidence>
<evidence type="ECO:0000259" key="2">
    <source>
        <dbReference type="PROSITE" id="PS51781"/>
    </source>
</evidence>
<dbReference type="InterPro" id="IPR036028">
    <property type="entry name" value="SH3-like_dom_sf"/>
</dbReference>
<feature type="region of interest" description="Disordered" evidence="1">
    <location>
        <begin position="226"/>
        <end position="251"/>
    </location>
</feature>
<dbReference type="RefSeq" id="WP_132040191.1">
    <property type="nucleotide sequence ID" value="NZ_SLWU01000019.1"/>
</dbReference>
<dbReference type="InterPro" id="IPR052354">
    <property type="entry name" value="Cell_Wall_Dynamics_Protein"/>
</dbReference>
<dbReference type="SMART" id="SM00287">
    <property type="entry name" value="SH3b"/>
    <property type="match status" value="2"/>
</dbReference>
<protein>
    <submittedName>
        <fullName evidence="3">Copper amine oxidase-like protein</fullName>
    </submittedName>
</protein>
<dbReference type="Gene3D" id="2.60.40.3500">
    <property type="match status" value="1"/>
</dbReference>
<dbReference type="SUPFAM" id="SSF50044">
    <property type="entry name" value="SH3-domain"/>
    <property type="match status" value="1"/>
</dbReference>
<proteinExistence type="predicted"/>
<dbReference type="Gene3D" id="3.30.457.10">
    <property type="entry name" value="Copper amine oxidase-like, N-terminal domain"/>
    <property type="match status" value="1"/>
</dbReference>
<dbReference type="PANTHER" id="PTHR34408">
    <property type="entry name" value="FAMILY PROTEIN, PUTATIVE-RELATED"/>
    <property type="match status" value="1"/>
</dbReference>
<dbReference type="Gene3D" id="2.30.30.40">
    <property type="entry name" value="SH3 Domains"/>
    <property type="match status" value="2"/>
</dbReference>